<sequence length="145" mass="16528">MPEDVRMQLAREDFSDLDELGVRANEFWQSKPSTGPLLTAANLSKIRTYGQRHIKIGADFLRWFGLTVDLRNKSIGSSETVTSQCNDKSVNQFKGSSINKHIRPQFARILDDFPSIVQQNFHVNRPKHNTKNFIVTEGRPVNSKV</sequence>
<reference evidence="1 2" key="1">
    <citation type="journal article" date="2014" name="Genome Biol. Evol.">
        <title>The genome of the myxosporean Thelohanellus kitauei shows adaptations to nutrient acquisition within its fish host.</title>
        <authorList>
            <person name="Yang Y."/>
            <person name="Xiong J."/>
            <person name="Zhou Z."/>
            <person name="Huo F."/>
            <person name="Miao W."/>
            <person name="Ran C."/>
            <person name="Liu Y."/>
            <person name="Zhang J."/>
            <person name="Feng J."/>
            <person name="Wang M."/>
            <person name="Wang M."/>
            <person name="Wang L."/>
            <person name="Yao B."/>
        </authorList>
    </citation>
    <scope>NUCLEOTIDE SEQUENCE [LARGE SCALE GENOMIC DNA]</scope>
    <source>
        <strain evidence="1">Wuqing</strain>
    </source>
</reference>
<dbReference type="Proteomes" id="UP000031668">
    <property type="component" value="Unassembled WGS sequence"/>
</dbReference>
<evidence type="ECO:0000313" key="1">
    <source>
        <dbReference type="EMBL" id="KII68534.1"/>
    </source>
</evidence>
<evidence type="ECO:0000313" key="2">
    <source>
        <dbReference type="Proteomes" id="UP000031668"/>
    </source>
</evidence>
<proteinExistence type="predicted"/>
<organism evidence="1 2">
    <name type="scientific">Thelohanellus kitauei</name>
    <name type="common">Myxosporean</name>
    <dbReference type="NCBI Taxonomy" id="669202"/>
    <lineage>
        <taxon>Eukaryota</taxon>
        <taxon>Metazoa</taxon>
        <taxon>Cnidaria</taxon>
        <taxon>Myxozoa</taxon>
        <taxon>Myxosporea</taxon>
        <taxon>Bivalvulida</taxon>
        <taxon>Platysporina</taxon>
        <taxon>Myxobolidae</taxon>
        <taxon>Thelohanellus</taxon>
    </lineage>
</organism>
<name>A0A0C2ISW8_THEKT</name>
<accession>A0A0C2ISW8</accession>
<comment type="caution">
    <text evidence="1">The sequence shown here is derived from an EMBL/GenBank/DDBJ whole genome shotgun (WGS) entry which is preliminary data.</text>
</comment>
<dbReference type="AlphaFoldDB" id="A0A0C2ISW8"/>
<dbReference type="OrthoDB" id="6932368at2759"/>
<protein>
    <submittedName>
        <fullName evidence="1">Uncharacterized protein</fullName>
    </submittedName>
</protein>
<keyword evidence="2" id="KW-1185">Reference proteome</keyword>
<dbReference type="EMBL" id="JWZT01002825">
    <property type="protein sequence ID" value="KII68534.1"/>
    <property type="molecule type" value="Genomic_DNA"/>
</dbReference>
<gene>
    <name evidence="1" type="ORF">RF11_05562</name>
</gene>